<dbReference type="EMBL" id="LR796617">
    <property type="protein sequence ID" value="CAB4154912.1"/>
    <property type="molecule type" value="Genomic_DNA"/>
</dbReference>
<protein>
    <submittedName>
        <fullName evidence="1">Uncharacterized protein</fullName>
    </submittedName>
</protein>
<evidence type="ECO:0000313" key="2">
    <source>
        <dbReference type="EMBL" id="CAB5224452.1"/>
    </source>
</evidence>
<reference evidence="1" key="1">
    <citation type="submission" date="2020-04" db="EMBL/GenBank/DDBJ databases">
        <authorList>
            <person name="Chiriac C."/>
            <person name="Salcher M."/>
            <person name="Ghai R."/>
            <person name="Kavagutti S V."/>
        </authorList>
    </citation>
    <scope>NUCLEOTIDE SEQUENCE</scope>
</reference>
<gene>
    <name evidence="1" type="ORF">UFOVP652_44</name>
    <name evidence="2" type="ORF">UFOVP734_80</name>
</gene>
<sequence>MTPANGAEMGLLHELANTMHVVQVVCLTIDGVKVVLLGPVLHVPGSGITVGDIQGIEFGELVPAHLAARLLDGGFSDSMGVQ</sequence>
<name>A0A6J5N8T0_9CAUD</name>
<dbReference type="EMBL" id="LR798328">
    <property type="protein sequence ID" value="CAB5224452.1"/>
    <property type="molecule type" value="Genomic_DNA"/>
</dbReference>
<evidence type="ECO:0000313" key="1">
    <source>
        <dbReference type="EMBL" id="CAB4154912.1"/>
    </source>
</evidence>
<proteinExistence type="predicted"/>
<accession>A0A6J5N8T0</accession>
<organism evidence="1">
    <name type="scientific">uncultured Caudovirales phage</name>
    <dbReference type="NCBI Taxonomy" id="2100421"/>
    <lineage>
        <taxon>Viruses</taxon>
        <taxon>Duplodnaviria</taxon>
        <taxon>Heunggongvirae</taxon>
        <taxon>Uroviricota</taxon>
        <taxon>Caudoviricetes</taxon>
        <taxon>Peduoviridae</taxon>
        <taxon>Maltschvirus</taxon>
        <taxon>Maltschvirus maltsch</taxon>
    </lineage>
</organism>